<sequence length="131" mass="14785">MSTAVKSNKKLTIDYNFVIKGVFVLGGLYFGYKIINSLFKAVGLAPDKDQIKKDVDLNQSIQDTNFVLSSALIQDLQSKDFGTKTLNIILLRNYQMIFGMHGLLVSLMKNITYNIFTAEISITSFCFIWLV</sequence>
<comment type="caution">
    <text evidence="2">The sequence shown here is derived from an EMBL/GenBank/DDBJ whole genome shotgun (WGS) entry which is preliminary data.</text>
</comment>
<reference evidence="2 3" key="1">
    <citation type="submission" date="2020-10" db="EMBL/GenBank/DDBJ databases">
        <title>Connecting structure to function with the recovery of over 1000 high-quality activated sludge metagenome-assembled genomes encoding full-length rRNA genes using long-read sequencing.</title>
        <authorList>
            <person name="Singleton C.M."/>
            <person name="Petriglieri F."/>
            <person name="Kristensen J.M."/>
            <person name="Kirkegaard R.H."/>
            <person name="Michaelsen T.Y."/>
            <person name="Andersen M.H."/>
            <person name="Karst S.M."/>
            <person name="Dueholm M.S."/>
            <person name="Nielsen P.H."/>
            <person name="Albertsen M."/>
        </authorList>
    </citation>
    <scope>NUCLEOTIDE SEQUENCE [LARGE SCALE GENOMIC DNA]</scope>
    <source>
        <strain evidence="2">Ribe_18-Q3-R11-54_BAT3C.373</strain>
    </source>
</reference>
<protein>
    <submittedName>
        <fullName evidence="2">Uncharacterized protein</fullName>
    </submittedName>
</protein>
<proteinExistence type="predicted"/>
<name>A0A9D7S982_9BACT</name>
<accession>A0A9D7S982</accession>
<evidence type="ECO:0000313" key="2">
    <source>
        <dbReference type="EMBL" id="MBK9718292.1"/>
    </source>
</evidence>
<dbReference type="Proteomes" id="UP000808349">
    <property type="component" value="Unassembled WGS sequence"/>
</dbReference>
<feature type="transmembrane region" description="Helical" evidence="1">
    <location>
        <begin position="111"/>
        <end position="130"/>
    </location>
</feature>
<keyword evidence="1" id="KW-1133">Transmembrane helix</keyword>
<keyword evidence="1" id="KW-0812">Transmembrane</keyword>
<dbReference type="AlphaFoldDB" id="A0A9D7S982"/>
<feature type="transmembrane region" description="Helical" evidence="1">
    <location>
        <begin position="12"/>
        <end position="32"/>
    </location>
</feature>
<evidence type="ECO:0000313" key="3">
    <source>
        <dbReference type="Proteomes" id="UP000808349"/>
    </source>
</evidence>
<evidence type="ECO:0000256" key="1">
    <source>
        <dbReference type="SAM" id="Phobius"/>
    </source>
</evidence>
<dbReference type="EMBL" id="JADKFW010000009">
    <property type="protein sequence ID" value="MBK9718292.1"/>
    <property type="molecule type" value="Genomic_DNA"/>
</dbReference>
<keyword evidence="1" id="KW-0472">Membrane</keyword>
<organism evidence="2 3">
    <name type="scientific">Candidatus Defluviibacterium haderslevense</name>
    <dbReference type="NCBI Taxonomy" id="2981993"/>
    <lineage>
        <taxon>Bacteria</taxon>
        <taxon>Pseudomonadati</taxon>
        <taxon>Bacteroidota</taxon>
        <taxon>Saprospiria</taxon>
        <taxon>Saprospirales</taxon>
        <taxon>Saprospiraceae</taxon>
        <taxon>Candidatus Defluviibacterium</taxon>
    </lineage>
</organism>
<gene>
    <name evidence="2" type="ORF">IPO85_12430</name>
</gene>